<comment type="caution">
    <text evidence="2">The sequence shown here is derived from an EMBL/GenBank/DDBJ whole genome shotgun (WGS) entry which is preliminary data.</text>
</comment>
<evidence type="ECO:0000313" key="3">
    <source>
        <dbReference type="Proteomes" id="UP001354931"/>
    </source>
</evidence>
<keyword evidence="3" id="KW-1185">Reference proteome</keyword>
<evidence type="ECO:0000313" key="2">
    <source>
        <dbReference type="EMBL" id="MEB8338626.1"/>
    </source>
</evidence>
<dbReference type="Proteomes" id="UP001354931">
    <property type="component" value="Unassembled WGS sequence"/>
</dbReference>
<organism evidence="2 3">
    <name type="scientific">Streptomyces endophyticus</name>
    <dbReference type="NCBI Taxonomy" id="714166"/>
    <lineage>
        <taxon>Bacteria</taxon>
        <taxon>Bacillati</taxon>
        <taxon>Actinomycetota</taxon>
        <taxon>Actinomycetes</taxon>
        <taxon>Kitasatosporales</taxon>
        <taxon>Streptomycetaceae</taxon>
        <taxon>Streptomyces</taxon>
    </lineage>
</organism>
<dbReference type="EMBL" id="JAOZYC010000098">
    <property type="protein sequence ID" value="MEB8338626.1"/>
    <property type="molecule type" value="Genomic_DNA"/>
</dbReference>
<evidence type="ECO:0000256" key="1">
    <source>
        <dbReference type="SAM" id="MobiDB-lite"/>
    </source>
</evidence>
<dbReference type="RefSeq" id="WP_326016422.1">
    <property type="nucleotide sequence ID" value="NZ_JAOZYC010000098.1"/>
</dbReference>
<reference evidence="2 3" key="1">
    <citation type="submission" date="2022-10" db="EMBL/GenBank/DDBJ databases">
        <authorList>
            <person name="Xie J."/>
            <person name="Shen N."/>
        </authorList>
    </citation>
    <scope>NUCLEOTIDE SEQUENCE [LARGE SCALE GENOMIC DNA]</scope>
    <source>
        <strain evidence="2 3">YIM65594</strain>
    </source>
</reference>
<feature type="region of interest" description="Disordered" evidence="1">
    <location>
        <begin position="1"/>
        <end position="46"/>
    </location>
</feature>
<protein>
    <submittedName>
        <fullName evidence="2">Uncharacterized protein</fullName>
    </submittedName>
</protein>
<proteinExistence type="predicted"/>
<feature type="region of interest" description="Disordered" evidence="1">
    <location>
        <begin position="60"/>
        <end position="96"/>
    </location>
</feature>
<accession>A0ABU6F6W2</accession>
<gene>
    <name evidence="2" type="ORF">OKJ99_14085</name>
</gene>
<sequence>MTANSSPPVEPGGEADGAGRAADRSSVGELLGDAVRGGAPLPGTEGERRALAAYREARDAGALTAAPRRRDDWRPGRRWTGWPVRAAANSPQRQGR</sequence>
<name>A0ABU6F6W2_9ACTN</name>